<dbReference type="EMBL" id="CAJOBA010003242">
    <property type="protein sequence ID" value="CAF3675482.1"/>
    <property type="molecule type" value="Genomic_DNA"/>
</dbReference>
<protein>
    <submittedName>
        <fullName evidence="3">Uncharacterized protein</fullName>
    </submittedName>
</protein>
<proteinExistence type="predicted"/>
<feature type="compositionally biased region" description="Polar residues" evidence="1">
    <location>
        <begin position="75"/>
        <end position="100"/>
    </location>
</feature>
<reference evidence="3" key="1">
    <citation type="submission" date="2021-02" db="EMBL/GenBank/DDBJ databases">
        <authorList>
            <person name="Nowell W R."/>
        </authorList>
    </citation>
    <scope>NUCLEOTIDE SEQUENCE</scope>
</reference>
<evidence type="ECO:0000256" key="2">
    <source>
        <dbReference type="SAM" id="Phobius"/>
    </source>
</evidence>
<evidence type="ECO:0000256" key="1">
    <source>
        <dbReference type="SAM" id="MobiDB-lite"/>
    </source>
</evidence>
<dbReference type="Proteomes" id="UP000677228">
    <property type="component" value="Unassembled WGS sequence"/>
</dbReference>
<gene>
    <name evidence="3" type="ORF">OVA965_LOCUS9262</name>
    <name evidence="4" type="ORF">TMI583_LOCUS9253</name>
</gene>
<feature type="transmembrane region" description="Helical" evidence="2">
    <location>
        <begin position="195"/>
        <end position="213"/>
    </location>
</feature>
<evidence type="ECO:0000313" key="5">
    <source>
        <dbReference type="Proteomes" id="UP000677228"/>
    </source>
</evidence>
<sequence>MEKTNRKTTTPLVTRIKTQLSHRTHVGDQTISSLSSAKTNNIIENSGNTDSKTTTPIVTRIKRQPSHGAPVGDRTISSLSSAKTNNIIENSGNTDSKTTTPIVTRIKRQFSHGASVGDRIISSLSSAKTNNIIENSGNHTQSEYKAKFLPVKVSTIQQHDKTTNVTSVLDDISPTSDIELPGQRLKMCSRKPSGWNIYYGILIFINLLGQPIADEAKY</sequence>
<keyword evidence="2" id="KW-1133">Transmembrane helix</keyword>
<accession>A0A8S2DGX5</accession>
<dbReference type="AlphaFoldDB" id="A0A8S2DGX5"/>
<evidence type="ECO:0000313" key="4">
    <source>
        <dbReference type="EMBL" id="CAF3675482.1"/>
    </source>
</evidence>
<feature type="region of interest" description="Disordered" evidence="1">
    <location>
        <begin position="63"/>
        <end position="100"/>
    </location>
</feature>
<keyword evidence="2" id="KW-0472">Membrane</keyword>
<evidence type="ECO:0000313" key="3">
    <source>
        <dbReference type="EMBL" id="CAF0893749.1"/>
    </source>
</evidence>
<dbReference type="Proteomes" id="UP000682733">
    <property type="component" value="Unassembled WGS sequence"/>
</dbReference>
<keyword evidence="2" id="KW-0812">Transmembrane</keyword>
<organism evidence="3 5">
    <name type="scientific">Didymodactylos carnosus</name>
    <dbReference type="NCBI Taxonomy" id="1234261"/>
    <lineage>
        <taxon>Eukaryota</taxon>
        <taxon>Metazoa</taxon>
        <taxon>Spiralia</taxon>
        <taxon>Gnathifera</taxon>
        <taxon>Rotifera</taxon>
        <taxon>Eurotatoria</taxon>
        <taxon>Bdelloidea</taxon>
        <taxon>Philodinida</taxon>
        <taxon>Philodinidae</taxon>
        <taxon>Didymodactylos</taxon>
    </lineage>
</organism>
<dbReference type="EMBL" id="CAJNOK010003242">
    <property type="protein sequence ID" value="CAF0893749.1"/>
    <property type="molecule type" value="Genomic_DNA"/>
</dbReference>
<comment type="caution">
    <text evidence="3">The sequence shown here is derived from an EMBL/GenBank/DDBJ whole genome shotgun (WGS) entry which is preliminary data.</text>
</comment>
<name>A0A8S2DGX5_9BILA</name>